<dbReference type="SUPFAM" id="SSF63491">
    <property type="entry name" value="BAG domain"/>
    <property type="match status" value="1"/>
</dbReference>
<feature type="region of interest" description="Disordered" evidence="1">
    <location>
        <begin position="352"/>
        <end position="406"/>
    </location>
</feature>
<protein>
    <recommendedName>
        <fullName evidence="2">BAG domain-containing protein</fullName>
    </recommendedName>
</protein>
<reference evidence="3" key="1">
    <citation type="submission" date="2019-07" db="EMBL/GenBank/DDBJ databases">
        <authorList>
            <person name="Palmer J.M."/>
        </authorList>
    </citation>
    <scope>NUCLEOTIDE SEQUENCE</scope>
    <source>
        <strain evidence="3">PC9</strain>
    </source>
</reference>
<dbReference type="InterPro" id="IPR036533">
    <property type="entry name" value="BAG_dom_sf"/>
</dbReference>
<feature type="compositionally biased region" description="Basic and acidic residues" evidence="1">
    <location>
        <begin position="128"/>
        <end position="137"/>
    </location>
</feature>
<feature type="domain" description="BAG" evidence="2">
    <location>
        <begin position="278"/>
        <end position="315"/>
    </location>
</feature>
<feature type="region of interest" description="Disordered" evidence="1">
    <location>
        <begin position="128"/>
        <end position="189"/>
    </location>
</feature>
<dbReference type="Gene3D" id="1.20.58.120">
    <property type="entry name" value="BAG domain"/>
    <property type="match status" value="1"/>
</dbReference>
<proteinExistence type="predicted"/>
<dbReference type="VEuPathDB" id="FungiDB:PC9H_011441"/>
<dbReference type="EMBL" id="JACETU010000009">
    <property type="protein sequence ID" value="KAF7420922.1"/>
    <property type="molecule type" value="Genomic_DNA"/>
</dbReference>
<evidence type="ECO:0000256" key="1">
    <source>
        <dbReference type="SAM" id="MobiDB-lite"/>
    </source>
</evidence>
<dbReference type="OrthoDB" id="333905at2759"/>
<sequence>MFSYNPYQSSYYSPYDNYYPSPSYARTRALAQERAKAELRERSRALAAQQMMRDRYLVPEYEEDRNSSDEEYSGYGAGDYTPYGYAPGYGSSYDLSPRERAYLQAKYRDEREKKELLRRRLAQEELLRRQQAEEASHTSRSPSPRKHTIPVRSPSPEPCPQHLPSPPHSRQASPRRQASPQQSSSPHVGLAAPIEKLNEAASTIQRVYRVHHALRTVKSLSSQFEQLRDNFQRPSRLDFQGPGSEIITVDVHCPPASLPPTLPKLAYTSTNVPLHGYVESLNRLLVALDAVESHGAREVRDVRKQVVRMVEQEASAIEQWWKNIWEKRDPAVEETEGSRNDHAADERAAICEPSAASDATQEHVDHDDDMRVDEDTAASITPIVGETASPHVTPPSDEGAQSPLAL</sequence>
<dbReference type="Proteomes" id="UP000623687">
    <property type="component" value="Unassembled WGS sequence"/>
</dbReference>
<evidence type="ECO:0000313" key="4">
    <source>
        <dbReference type="Proteomes" id="UP000623687"/>
    </source>
</evidence>
<accession>A0A8H6ZNJ8</accession>
<dbReference type="GO" id="GO:0051087">
    <property type="term" value="F:protein-folding chaperone binding"/>
    <property type="evidence" value="ECO:0007669"/>
    <property type="project" value="InterPro"/>
</dbReference>
<dbReference type="AlphaFoldDB" id="A0A8H6ZNJ8"/>
<dbReference type="Pfam" id="PF02179">
    <property type="entry name" value="BAG"/>
    <property type="match status" value="1"/>
</dbReference>
<name>A0A8H6ZNJ8_PLEOS</name>
<dbReference type="InterPro" id="IPR003103">
    <property type="entry name" value="BAG_domain"/>
</dbReference>
<dbReference type="RefSeq" id="XP_036626780.1">
    <property type="nucleotide sequence ID" value="XM_036780925.1"/>
</dbReference>
<feature type="region of interest" description="Disordered" evidence="1">
    <location>
        <begin position="57"/>
        <end position="77"/>
    </location>
</feature>
<dbReference type="GeneID" id="59381259"/>
<feature type="compositionally biased region" description="Low complexity" evidence="1">
    <location>
        <begin position="169"/>
        <end position="186"/>
    </location>
</feature>
<gene>
    <name evidence="3" type="ORF">PC9H_011441</name>
</gene>
<keyword evidence="4" id="KW-1185">Reference proteome</keyword>
<feature type="compositionally biased region" description="Pro residues" evidence="1">
    <location>
        <begin position="153"/>
        <end position="167"/>
    </location>
</feature>
<organism evidence="3 4">
    <name type="scientific">Pleurotus ostreatus</name>
    <name type="common">Oyster mushroom</name>
    <name type="synonym">White-rot fungus</name>
    <dbReference type="NCBI Taxonomy" id="5322"/>
    <lineage>
        <taxon>Eukaryota</taxon>
        <taxon>Fungi</taxon>
        <taxon>Dikarya</taxon>
        <taxon>Basidiomycota</taxon>
        <taxon>Agaricomycotina</taxon>
        <taxon>Agaricomycetes</taxon>
        <taxon>Agaricomycetidae</taxon>
        <taxon>Agaricales</taxon>
        <taxon>Pleurotineae</taxon>
        <taxon>Pleurotaceae</taxon>
        <taxon>Pleurotus</taxon>
    </lineage>
</organism>
<comment type="caution">
    <text evidence="3">The sequence shown here is derived from an EMBL/GenBank/DDBJ whole genome shotgun (WGS) entry which is preliminary data.</text>
</comment>
<feature type="compositionally biased region" description="Basic and acidic residues" evidence="1">
    <location>
        <begin position="360"/>
        <end position="369"/>
    </location>
</feature>
<evidence type="ECO:0000259" key="2">
    <source>
        <dbReference type="Pfam" id="PF02179"/>
    </source>
</evidence>
<evidence type="ECO:0000313" key="3">
    <source>
        <dbReference type="EMBL" id="KAF7420922.1"/>
    </source>
</evidence>